<dbReference type="InterPro" id="IPR043128">
    <property type="entry name" value="Rev_trsase/Diguanyl_cyclase"/>
</dbReference>
<name>A0ABX1LUX4_9CYAN</name>
<dbReference type="SMART" id="SM00267">
    <property type="entry name" value="GGDEF"/>
    <property type="match status" value="1"/>
</dbReference>
<accession>A0ABX1LUX4</accession>
<evidence type="ECO:0000256" key="1">
    <source>
        <dbReference type="SAM" id="Coils"/>
    </source>
</evidence>
<dbReference type="InterPro" id="IPR029787">
    <property type="entry name" value="Nucleotide_cyclase"/>
</dbReference>
<dbReference type="PANTHER" id="PTHR45138">
    <property type="entry name" value="REGULATORY COMPONENTS OF SENSORY TRANSDUCTION SYSTEM"/>
    <property type="match status" value="1"/>
</dbReference>
<dbReference type="EMBL" id="JAAVJL010000002">
    <property type="protein sequence ID" value="NMF59973.1"/>
    <property type="molecule type" value="Genomic_DNA"/>
</dbReference>
<evidence type="ECO:0000313" key="4">
    <source>
        <dbReference type="Proteomes" id="UP000738376"/>
    </source>
</evidence>
<dbReference type="Pfam" id="PF00990">
    <property type="entry name" value="GGDEF"/>
    <property type="match status" value="1"/>
</dbReference>
<feature type="domain" description="GGDEF" evidence="2">
    <location>
        <begin position="144"/>
        <end position="281"/>
    </location>
</feature>
<evidence type="ECO:0000313" key="3">
    <source>
        <dbReference type="EMBL" id="NMF59973.1"/>
    </source>
</evidence>
<keyword evidence="4" id="KW-1185">Reference proteome</keyword>
<dbReference type="Gene3D" id="3.30.70.270">
    <property type="match status" value="1"/>
</dbReference>
<keyword evidence="1" id="KW-0175">Coiled coil</keyword>
<dbReference type="NCBIfam" id="TIGR00254">
    <property type="entry name" value="GGDEF"/>
    <property type="match status" value="1"/>
</dbReference>
<evidence type="ECO:0000259" key="2">
    <source>
        <dbReference type="PROSITE" id="PS50887"/>
    </source>
</evidence>
<dbReference type="SUPFAM" id="SSF55073">
    <property type="entry name" value="Nucleotide cyclase"/>
    <property type="match status" value="1"/>
</dbReference>
<dbReference type="InterPro" id="IPR050469">
    <property type="entry name" value="Diguanylate_Cyclase"/>
</dbReference>
<protein>
    <submittedName>
        <fullName evidence="3">Diguanylate cyclase</fullName>
    </submittedName>
</protein>
<dbReference type="CDD" id="cd01949">
    <property type="entry name" value="GGDEF"/>
    <property type="match status" value="1"/>
</dbReference>
<gene>
    <name evidence="3" type="ORF">HC246_18590</name>
</gene>
<dbReference type="PANTHER" id="PTHR45138:SF9">
    <property type="entry name" value="DIGUANYLATE CYCLASE DGCM-RELATED"/>
    <property type="match status" value="1"/>
</dbReference>
<sequence>METENNKQVPTEPLFLTKVENLEKEIQELKAQNQNLKDQLNSKILQEQQLALANYSLQTEIIDRQQTEAALRLLLEKLASEKNDLELILDTTTTHSDTIEALLYDKALSLAREVTIDGLTQISNRRAFDQRLVTEWQRLARECAPLSLLLCDVDFFKRFNDRYGHPAGDTCLKAVAKAIETCIRRPADLAARYGGEEFAVILPSTQKEGAIYIAEQICQAVNDLQIPHEASYISGYVSLSIGVSTIFPERQIDPKVLVEAADKGLYLAKNQGRDRAIFSNP</sequence>
<organism evidence="3 4">
    <name type="scientific">Pseudanabaena yagii GIHE-NHR1</name>
    <dbReference type="NCBI Taxonomy" id="2722753"/>
    <lineage>
        <taxon>Bacteria</taxon>
        <taxon>Bacillati</taxon>
        <taxon>Cyanobacteriota</taxon>
        <taxon>Cyanophyceae</taxon>
        <taxon>Pseudanabaenales</taxon>
        <taxon>Pseudanabaenaceae</taxon>
        <taxon>Pseudanabaena</taxon>
        <taxon>Pseudanabaena yagii</taxon>
    </lineage>
</organism>
<dbReference type="Proteomes" id="UP000738376">
    <property type="component" value="Unassembled WGS sequence"/>
</dbReference>
<feature type="coiled-coil region" evidence="1">
    <location>
        <begin position="19"/>
        <end position="84"/>
    </location>
</feature>
<comment type="caution">
    <text evidence="3">The sequence shown here is derived from an EMBL/GenBank/DDBJ whole genome shotgun (WGS) entry which is preliminary data.</text>
</comment>
<dbReference type="InterPro" id="IPR000160">
    <property type="entry name" value="GGDEF_dom"/>
</dbReference>
<proteinExistence type="predicted"/>
<dbReference type="RefSeq" id="WP_169364940.1">
    <property type="nucleotide sequence ID" value="NZ_JAAVJL010000002.1"/>
</dbReference>
<dbReference type="PROSITE" id="PS50887">
    <property type="entry name" value="GGDEF"/>
    <property type="match status" value="1"/>
</dbReference>
<reference evidence="3 4" key="1">
    <citation type="submission" date="2020-03" db="EMBL/GenBank/DDBJ databases">
        <title>Draft Genome Sequence of 2-Methylisoborneol Producing Pseudanabaena yagii Strain GIHE-NHR1 Isolated from North Han River in South Korea.</title>
        <authorList>
            <person name="Jeong J."/>
        </authorList>
    </citation>
    <scope>NUCLEOTIDE SEQUENCE [LARGE SCALE GENOMIC DNA]</scope>
    <source>
        <strain evidence="3 4">GIHE-NHR1</strain>
    </source>
</reference>